<accession>A0A4R5YG24</accession>
<evidence type="ECO:0000256" key="1">
    <source>
        <dbReference type="SAM" id="Phobius"/>
    </source>
</evidence>
<feature type="transmembrane region" description="Helical" evidence="1">
    <location>
        <begin position="39"/>
        <end position="59"/>
    </location>
</feature>
<protein>
    <submittedName>
        <fullName evidence="2">Uncharacterized protein</fullName>
    </submittedName>
</protein>
<name>A0A4R5YG24_9MICO</name>
<dbReference type="Proteomes" id="UP000295633">
    <property type="component" value="Unassembled WGS sequence"/>
</dbReference>
<dbReference type="RefSeq" id="WP_133400082.1">
    <property type="nucleotide sequence ID" value="NZ_SMZX01000002.1"/>
</dbReference>
<sequence length="192" mass="19440">MIPRPIDSRRARVARAGGAAAIATLTASAAHTLGGGTPPAPWLVLTVALLAWPVALAIVGSRPGAFRTGLAVVTAQAILHGAFALVGDAVPQAGASTHHHGLLILDPSTGTGMATGTDMLAAHVIAGIATAVAVCHGERMLRAVARGIRHLLRPTAPAPLSPIPAPAAALPQPLRLRPRLVLADLSRRGPPR</sequence>
<evidence type="ECO:0000313" key="2">
    <source>
        <dbReference type="EMBL" id="TDL44131.1"/>
    </source>
</evidence>
<gene>
    <name evidence="2" type="ORF">E2R54_13295</name>
</gene>
<keyword evidence="1" id="KW-1133">Transmembrane helix</keyword>
<organism evidence="2 3">
    <name type="scientific">Microbacterium oleivorans</name>
    <dbReference type="NCBI Taxonomy" id="273677"/>
    <lineage>
        <taxon>Bacteria</taxon>
        <taxon>Bacillati</taxon>
        <taxon>Actinomycetota</taxon>
        <taxon>Actinomycetes</taxon>
        <taxon>Micrococcales</taxon>
        <taxon>Microbacteriaceae</taxon>
        <taxon>Microbacterium</taxon>
    </lineage>
</organism>
<keyword evidence="1" id="KW-0812">Transmembrane</keyword>
<keyword evidence="1" id="KW-0472">Membrane</keyword>
<evidence type="ECO:0000313" key="3">
    <source>
        <dbReference type="Proteomes" id="UP000295633"/>
    </source>
</evidence>
<reference evidence="2 3" key="1">
    <citation type="submission" date="2019-03" db="EMBL/GenBank/DDBJ databases">
        <title>Genome Sequencing and Assembly of Various Microbes Isolated from Partially Reclaimed Soil and Acid Mine Drainage (AMD) Site.</title>
        <authorList>
            <person name="Steinbock B."/>
            <person name="Bechtold R."/>
            <person name="Sevigny J.L."/>
            <person name="Thomas D."/>
            <person name="Cuthill L.R."/>
            <person name="Aveiro Johannsen E.J."/>
            <person name="Thomas K."/>
            <person name="Ghosh A."/>
        </authorList>
    </citation>
    <scope>NUCLEOTIDE SEQUENCE [LARGE SCALE GENOMIC DNA]</scope>
    <source>
        <strain evidence="2 3">F-B2</strain>
    </source>
</reference>
<dbReference type="AlphaFoldDB" id="A0A4R5YG24"/>
<proteinExistence type="predicted"/>
<comment type="caution">
    <text evidence="2">The sequence shown here is derived from an EMBL/GenBank/DDBJ whole genome shotgun (WGS) entry which is preliminary data.</text>
</comment>
<dbReference type="EMBL" id="SMZX01000002">
    <property type="protein sequence ID" value="TDL44131.1"/>
    <property type="molecule type" value="Genomic_DNA"/>
</dbReference>